<dbReference type="AlphaFoldDB" id="A0A2K2CSH6"/>
<organism evidence="3">
    <name type="scientific">Brachypodium distachyon</name>
    <name type="common">Purple false brome</name>
    <name type="synonym">Trachynia distachya</name>
    <dbReference type="NCBI Taxonomy" id="15368"/>
    <lineage>
        <taxon>Eukaryota</taxon>
        <taxon>Viridiplantae</taxon>
        <taxon>Streptophyta</taxon>
        <taxon>Embryophyta</taxon>
        <taxon>Tracheophyta</taxon>
        <taxon>Spermatophyta</taxon>
        <taxon>Magnoliopsida</taxon>
        <taxon>Liliopsida</taxon>
        <taxon>Poales</taxon>
        <taxon>Poaceae</taxon>
        <taxon>BOP clade</taxon>
        <taxon>Pooideae</taxon>
        <taxon>Stipodae</taxon>
        <taxon>Brachypodieae</taxon>
        <taxon>Brachypodium</taxon>
    </lineage>
</organism>
<reference evidence="4" key="3">
    <citation type="submission" date="2018-08" db="UniProtKB">
        <authorList>
            <consortium name="EnsemblPlants"/>
        </authorList>
    </citation>
    <scope>IDENTIFICATION</scope>
    <source>
        <strain evidence="4">cv. Bd21</strain>
    </source>
</reference>
<dbReference type="EnsemblPlants" id="PNT64986">
    <property type="protein sequence ID" value="PNT64986"/>
    <property type="gene ID" value="BRADI_4g35552v3"/>
</dbReference>
<accession>A0A2K2CSH6</accession>
<evidence type="ECO:0000313" key="4">
    <source>
        <dbReference type="EnsemblPlants" id="PNT64985"/>
    </source>
</evidence>
<dbReference type="Gramene" id="PNT64985">
    <property type="protein sequence ID" value="PNT64985"/>
    <property type="gene ID" value="BRADI_4g35552v3"/>
</dbReference>
<dbReference type="EMBL" id="CM000883">
    <property type="protein sequence ID" value="PNT64986.1"/>
    <property type="molecule type" value="Genomic_DNA"/>
</dbReference>
<dbReference type="InParanoid" id="A0A2K2CSH6"/>
<reference evidence="3 4" key="1">
    <citation type="journal article" date="2010" name="Nature">
        <title>Genome sequencing and analysis of the model grass Brachypodium distachyon.</title>
        <authorList>
            <consortium name="International Brachypodium Initiative"/>
        </authorList>
    </citation>
    <scope>NUCLEOTIDE SEQUENCE [LARGE SCALE GENOMIC DNA]</scope>
    <source>
        <strain evidence="3 4">Bd21</strain>
    </source>
</reference>
<evidence type="ECO:0000256" key="2">
    <source>
        <dbReference type="SAM" id="SignalP"/>
    </source>
</evidence>
<feature type="non-terminal residue" evidence="3">
    <location>
        <position position="1"/>
    </location>
</feature>
<dbReference type="Gramene" id="PNT64986">
    <property type="protein sequence ID" value="PNT64986"/>
    <property type="gene ID" value="BRADI_4g35552v3"/>
</dbReference>
<feature type="chain" id="PRO_5014294210" evidence="2">
    <location>
        <begin position="21"/>
        <end position="230"/>
    </location>
</feature>
<dbReference type="EMBL" id="CM000883">
    <property type="protein sequence ID" value="PNT64985.1"/>
    <property type="molecule type" value="Genomic_DNA"/>
</dbReference>
<keyword evidence="2" id="KW-0732">Signal</keyword>
<protein>
    <submittedName>
        <fullName evidence="3 4">Uncharacterized protein</fullName>
    </submittedName>
</protein>
<evidence type="ECO:0000256" key="1">
    <source>
        <dbReference type="SAM" id="MobiDB-lite"/>
    </source>
</evidence>
<dbReference type="Proteomes" id="UP000008810">
    <property type="component" value="Chromosome 4"/>
</dbReference>
<evidence type="ECO:0000313" key="5">
    <source>
        <dbReference type="Proteomes" id="UP000008810"/>
    </source>
</evidence>
<feature type="region of interest" description="Disordered" evidence="1">
    <location>
        <begin position="107"/>
        <end position="131"/>
    </location>
</feature>
<feature type="signal peptide" evidence="2">
    <location>
        <begin position="1"/>
        <end position="20"/>
    </location>
</feature>
<gene>
    <name evidence="3" type="ORF">BRADI_4g35552v3</name>
</gene>
<dbReference type="EnsemblPlants" id="PNT64985">
    <property type="protein sequence ID" value="PNT64985"/>
    <property type="gene ID" value="BRADI_4g35552v3"/>
</dbReference>
<sequence length="230" mass="24011">NSLAAQLLLPFYFFLPPVASFPGRSPCSLSVSSHGRWSPAAPSSLELPRRLPPPSTLPHELLSWRPRSSLSPRLPPATPWPRAPPALPLPVGRAGLAPCGSLSTRAAAELAASPPRRRRLSPTPAPARASHHAGDHLCASSAARTHLAVDLHQQLQWAPPSSSRCGLLAAALLVAGSAPTCRAPHQPPLPPARRPSSLLLGPSASPSQLSCYRCSASASPCRCPSLCCAP</sequence>
<evidence type="ECO:0000313" key="3">
    <source>
        <dbReference type="EMBL" id="PNT64985.1"/>
    </source>
</evidence>
<reference evidence="3" key="2">
    <citation type="submission" date="2017-06" db="EMBL/GenBank/DDBJ databases">
        <title>WGS assembly of Brachypodium distachyon.</title>
        <authorList>
            <consortium name="The International Brachypodium Initiative"/>
            <person name="Lucas S."/>
            <person name="Harmon-Smith M."/>
            <person name="Lail K."/>
            <person name="Tice H."/>
            <person name="Grimwood J."/>
            <person name="Bruce D."/>
            <person name="Barry K."/>
            <person name="Shu S."/>
            <person name="Lindquist E."/>
            <person name="Wang M."/>
            <person name="Pitluck S."/>
            <person name="Vogel J.P."/>
            <person name="Garvin D.F."/>
            <person name="Mockler T.C."/>
            <person name="Schmutz J."/>
            <person name="Rokhsar D."/>
            <person name="Bevan M.W."/>
        </authorList>
    </citation>
    <scope>NUCLEOTIDE SEQUENCE</scope>
    <source>
        <strain evidence="3">Bd21</strain>
    </source>
</reference>
<proteinExistence type="predicted"/>
<keyword evidence="5" id="KW-1185">Reference proteome</keyword>
<name>A0A2K2CSH6_BRADI</name>